<reference evidence="2" key="1">
    <citation type="submission" date="2020-08" db="EMBL/GenBank/DDBJ databases">
        <title>Genome sequencing and assembly of the red palm weevil Rhynchophorus ferrugineus.</title>
        <authorList>
            <person name="Dias G.B."/>
            <person name="Bergman C.M."/>
            <person name="Manee M."/>
        </authorList>
    </citation>
    <scope>NUCLEOTIDE SEQUENCE</scope>
    <source>
        <strain evidence="2">AA-2017</strain>
        <tissue evidence="2">Whole larva</tissue>
    </source>
</reference>
<feature type="compositionally biased region" description="Basic and acidic residues" evidence="1">
    <location>
        <begin position="9"/>
        <end position="18"/>
    </location>
</feature>
<gene>
    <name evidence="2" type="ORF">GWI33_023235</name>
</gene>
<dbReference type="EMBL" id="JAACXV010000093">
    <property type="protein sequence ID" value="KAF7283665.1"/>
    <property type="molecule type" value="Genomic_DNA"/>
</dbReference>
<sequence>MNVFVVSDEGSRGADRGGRTVVVGPRAAGEGDDWRQLSGQVYRIGVATQSQMPNLGRQWRTYNDNGRSYRWSDY</sequence>
<evidence type="ECO:0000256" key="1">
    <source>
        <dbReference type="SAM" id="MobiDB-lite"/>
    </source>
</evidence>
<feature type="region of interest" description="Disordered" evidence="1">
    <location>
        <begin position="1"/>
        <end position="27"/>
    </location>
</feature>
<proteinExistence type="predicted"/>
<name>A0A834MKL4_RHYFE</name>
<dbReference type="AlphaFoldDB" id="A0A834MKL4"/>
<comment type="caution">
    <text evidence="2">The sequence shown here is derived from an EMBL/GenBank/DDBJ whole genome shotgun (WGS) entry which is preliminary data.</text>
</comment>
<keyword evidence="3" id="KW-1185">Reference proteome</keyword>
<organism evidence="2 3">
    <name type="scientific">Rhynchophorus ferrugineus</name>
    <name type="common">Red palm weevil</name>
    <name type="synonym">Curculio ferrugineus</name>
    <dbReference type="NCBI Taxonomy" id="354439"/>
    <lineage>
        <taxon>Eukaryota</taxon>
        <taxon>Metazoa</taxon>
        <taxon>Ecdysozoa</taxon>
        <taxon>Arthropoda</taxon>
        <taxon>Hexapoda</taxon>
        <taxon>Insecta</taxon>
        <taxon>Pterygota</taxon>
        <taxon>Neoptera</taxon>
        <taxon>Endopterygota</taxon>
        <taxon>Coleoptera</taxon>
        <taxon>Polyphaga</taxon>
        <taxon>Cucujiformia</taxon>
        <taxon>Curculionidae</taxon>
        <taxon>Dryophthorinae</taxon>
        <taxon>Rhynchophorus</taxon>
    </lineage>
</organism>
<evidence type="ECO:0000313" key="3">
    <source>
        <dbReference type="Proteomes" id="UP000625711"/>
    </source>
</evidence>
<protein>
    <submittedName>
        <fullName evidence="2">Uncharacterized protein</fullName>
    </submittedName>
</protein>
<dbReference type="Proteomes" id="UP000625711">
    <property type="component" value="Unassembled WGS sequence"/>
</dbReference>
<evidence type="ECO:0000313" key="2">
    <source>
        <dbReference type="EMBL" id="KAF7283665.1"/>
    </source>
</evidence>
<accession>A0A834MKL4</accession>